<feature type="region of interest" description="Disordered" evidence="1">
    <location>
        <begin position="129"/>
        <end position="273"/>
    </location>
</feature>
<dbReference type="AlphaFoldDB" id="A0A9P6FPN0"/>
<feature type="compositionally biased region" description="Basic and acidic residues" evidence="1">
    <location>
        <begin position="693"/>
        <end position="703"/>
    </location>
</feature>
<comment type="caution">
    <text evidence="2">The sequence shown here is derived from an EMBL/GenBank/DDBJ whole genome shotgun (WGS) entry which is preliminary data.</text>
</comment>
<feature type="compositionally biased region" description="Polar residues" evidence="1">
    <location>
        <begin position="134"/>
        <end position="153"/>
    </location>
</feature>
<feature type="region of interest" description="Disordered" evidence="1">
    <location>
        <begin position="1"/>
        <end position="64"/>
    </location>
</feature>
<feature type="compositionally biased region" description="Low complexity" evidence="1">
    <location>
        <begin position="380"/>
        <end position="391"/>
    </location>
</feature>
<protein>
    <submittedName>
        <fullName evidence="2">Uncharacterized protein</fullName>
    </submittedName>
</protein>
<reference evidence="2" key="1">
    <citation type="journal article" date="2020" name="Fungal Divers.">
        <title>Resolving the Mortierellaceae phylogeny through synthesis of multi-gene phylogenetics and phylogenomics.</title>
        <authorList>
            <person name="Vandepol N."/>
            <person name="Liber J."/>
            <person name="Desiro A."/>
            <person name="Na H."/>
            <person name="Kennedy M."/>
            <person name="Barry K."/>
            <person name="Grigoriev I.V."/>
            <person name="Miller A.N."/>
            <person name="O'Donnell K."/>
            <person name="Stajich J.E."/>
            <person name="Bonito G."/>
        </authorList>
    </citation>
    <scope>NUCLEOTIDE SEQUENCE</scope>
    <source>
        <strain evidence="2">KOD1015</strain>
    </source>
</reference>
<feature type="region of interest" description="Disordered" evidence="1">
    <location>
        <begin position="365"/>
        <end position="394"/>
    </location>
</feature>
<organism evidence="2 3">
    <name type="scientific">Lunasporangiospora selenospora</name>
    <dbReference type="NCBI Taxonomy" id="979761"/>
    <lineage>
        <taxon>Eukaryota</taxon>
        <taxon>Fungi</taxon>
        <taxon>Fungi incertae sedis</taxon>
        <taxon>Mucoromycota</taxon>
        <taxon>Mortierellomycotina</taxon>
        <taxon>Mortierellomycetes</taxon>
        <taxon>Mortierellales</taxon>
        <taxon>Mortierellaceae</taxon>
        <taxon>Lunasporangiospora</taxon>
    </lineage>
</organism>
<feature type="region of interest" description="Disordered" evidence="1">
    <location>
        <begin position="755"/>
        <end position="804"/>
    </location>
</feature>
<feature type="compositionally biased region" description="Low complexity" evidence="1">
    <location>
        <begin position="207"/>
        <end position="218"/>
    </location>
</feature>
<feature type="region of interest" description="Disordered" evidence="1">
    <location>
        <begin position="664"/>
        <end position="713"/>
    </location>
</feature>
<evidence type="ECO:0000313" key="2">
    <source>
        <dbReference type="EMBL" id="KAF9579092.1"/>
    </source>
</evidence>
<feature type="compositionally biased region" description="Polar residues" evidence="1">
    <location>
        <begin position="791"/>
        <end position="804"/>
    </location>
</feature>
<feature type="compositionally biased region" description="Basic and acidic residues" evidence="1">
    <location>
        <begin position="225"/>
        <end position="238"/>
    </location>
</feature>
<gene>
    <name evidence="2" type="ORF">BGW38_004801</name>
</gene>
<feature type="compositionally biased region" description="Low complexity" evidence="1">
    <location>
        <begin position="154"/>
        <end position="177"/>
    </location>
</feature>
<dbReference type="EMBL" id="JAABOA010003059">
    <property type="protein sequence ID" value="KAF9579092.1"/>
    <property type="molecule type" value="Genomic_DNA"/>
</dbReference>
<dbReference type="Proteomes" id="UP000780801">
    <property type="component" value="Unassembled WGS sequence"/>
</dbReference>
<keyword evidence="3" id="KW-1185">Reference proteome</keyword>
<feature type="compositionally biased region" description="Polar residues" evidence="1">
    <location>
        <begin position="17"/>
        <end position="54"/>
    </location>
</feature>
<sequence>MAKRDPEKATHHHHQQGKPSSTKADSMEATTGLTISTAESVSTISIDSASQYSKDSGGVDHRKHKSWTKSLKKATSSIIYMAMPPASAESVPMVVAQTPMSPDRLVPSLHSPLLQQHQTHVISPVITEHPSELSRVNSCQSESTTTTSKQGQDSTTSATASSSTASLGSSSSVSSSSRTPLWAGADVKPGHTGNNASNPNDLHRKQSSQSSTTSSNSSKTKKSIKGKERGDHDFDSEKTMAISLEEAESETVTVKPRQAMTSPPSSPPGQTTLKQVKGSQVTMATVIDSPDHEGVVGEIHEALPSPPPSPQKSIPKYDTAFQSLWKELEVGGKLPYEATAVATTEHIGLTTTSISLDQDGSKITSIPHELGLKGDRPATSKSRSPPSISQSLLKGTHVVTTQISKTAVTKASPGMSKSIVKPTLNLNTRQSSNLAPWIWHQDGVRHQRLESHQILTKEQVFEQFHLDLEQDGPNGFFLFKIVKRFKRHTPPVETVMRDPEFNFGSTLDSASTPTSILDNIDAVSVSQKLKRQLLIQKRKDHQSKTSGIDEEDKNLEALLNMSNNNMSLQNLNSSLQEVIDAVDSLKRTQEWANFTEPSPSSSMISLSQERALHKSYAPDSDNEYTSRDKDAYDVETLERDRGVYATGRLDGMNLLMKKRYKTMRRRSSTSAALRKPNGSHQGGSEPGAQAHEGSIRAERRGSEVGESSASANQFKKQAVRQLHIYSRNGLKFKFDVMDDNELHFVEASKKYTFMDPLPPNRQPELGLTRDKSDALSPLRTSTTPLPAMIRRTSTGTTASNLTDA</sequence>
<evidence type="ECO:0000256" key="1">
    <source>
        <dbReference type="SAM" id="MobiDB-lite"/>
    </source>
</evidence>
<accession>A0A9P6FPN0</accession>
<feature type="non-terminal residue" evidence="2">
    <location>
        <position position="804"/>
    </location>
</feature>
<evidence type="ECO:0000313" key="3">
    <source>
        <dbReference type="Proteomes" id="UP000780801"/>
    </source>
</evidence>
<name>A0A9P6FPN0_9FUNG</name>
<proteinExistence type="predicted"/>
<dbReference type="OrthoDB" id="2433047at2759"/>